<dbReference type="Proteomes" id="UP000318710">
    <property type="component" value="Unassembled WGS sequence"/>
</dbReference>
<feature type="non-terminal residue" evidence="3">
    <location>
        <position position="208"/>
    </location>
</feature>
<dbReference type="PANTHER" id="PTHR41339">
    <property type="entry name" value="LIPL48"/>
    <property type="match status" value="1"/>
</dbReference>
<feature type="region of interest" description="Disordered" evidence="1">
    <location>
        <begin position="32"/>
        <end position="53"/>
    </location>
</feature>
<proteinExistence type="predicted"/>
<feature type="compositionally biased region" description="Gly residues" evidence="1">
    <location>
        <begin position="42"/>
        <end position="51"/>
    </location>
</feature>
<comment type="caution">
    <text evidence="3">The sequence shown here is derived from an EMBL/GenBank/DDBJ whole genome shotgun (WGS) entry which is preliminary data.</text>
</comment>
<accession>A0A520N339</accession>
<evidence type="ECO:0008006" key="5">
    <source>
        <dbReference type="Google" id="ProtNLM"/>
    </source>
</evidence>
<dbReference type="AlphaFoldDB" id="A0A520N339"/>
<evidence type="ECO:0000256" key="2">
    <source>
        <dbReference type="SAM" id="SignalP"/>
    </source>
</evidence>
<dbReference type="PROSITE" id="PS51257">
    <property type="entry name" value="PROKAR_LIPOPROTEIN"/>
    <property type="match status" value="1"/>
</dbReference>
<evidence type="ECO:0000313" key="3">
    <source>
        <dbReference type="EMBL" id="RZO27893.1"/>
    </source>
</evidence>
<organism evidence="3 4">
    <name type="scientific">SAR86 cluster bacterium</name>
    <dbReference type="NCBI Taxonomy" id="2030880"/>
    <lineage>
        <taxon>Bacteria</taxon>
        <taxon>Pseudomonadati</taxon>
        <taxon>Pseudomonadota</taxon>
        <taxon>Gammaproteobacteria</taxon>
        <taxon>SAR86 cluster</taxon>
    </lineage>
</organism>
<evidence type="ECO:0000313" key="4">
    <source>
        <dbReference type="Proteomes" id="UP000318710"/>
    </source>
</evidence>
<sequence>MFFNSIKKTTLILSAFILVACGGGGDTSIVSPGELGSLNDPTGGGGSGGAGSNVRTGECPESPFITNGSPVAGNTVCAIQGPITSDLTLTDDVMYRMLGKVDVGVDMGGDGTKSGGVSVTLTIPADAVILGEVSQDYLVVNRGSKIIANGTQSKPIRFTHNTAIEGTVGELERGLWGGIVILGQAPINKCSNDVRGTAACERVVEGSN</sequence>
<keyword evidence="2" id="KW-0732">Signal</keyword>
<feature type="signal peptide" evidence="2">
    <location>
        <begin position="1"/>
        <end position="20"/>
    </location>
</feature>
<dbReference type="EMBL" id="SHBF01000008">
    <property type="protein sequence ID" value="RZO27893.1"/>
    <property type="molecule type" value="Genomic_DNA"/>
</dbReference>
<name>A0A520N339_9GAMM</name>
<gene>
    <name evidence="3" type="ORF">EVA93_02060</name>
</gene>
<feature type="chain" id="PRO_5022072785" description="DUF3060 domain-containing protein" evidence="2">
    <location>
        <begin position="21"/>
        <end position="208"/>
    </location>
</feature>
<evidence type="ECO:0000256" key="1">
    <source>
        <dbReference type="SAM" id="MobiDB-lite"/>
    </source>
</evidence>
<protein>
    <recommendedName>
        <fullName evidence="5">DUF3060 domain-containing protein</fullName>
    </recommendedName>
</protein>
<dbReference type="PANTHER" id="PTHR41339:SF1">
    <property type="entry name" value="SECRETED PROTEIN"/>
    <property type="match status" value="1"/>
</dbReference>
<reference evidence="3 4" key="1">
    <citation type="submission" date="2019-02" db="EMBL/GenBank/DDBJ databases">
        <title>Prokaryotic population dynamics and viral predation in marine succession experiment using metagenomics: the confinement effect.</title>
        <authorList>
            <person name="Haro-Moreno J.M."/>
            <person name="Rodriguez-Valera F."/>
            <person name="Lopez-Perez M."/>
        </authorList>
    </citation>
    <scope>NUCLEOTIDE SEQUENCE [LARGE SCALE GENOMIC DNA]</scope>
    <source>
        <strain evidence="3">MED-G160</strain>
    </source>
</reference>